<proteinExistence type="predicted"/>
<accession>A0A8B6HG07</accession>
<evidence type="ECO:0000256" key="1">
    <source>
        <dbReference type="SAM" id="MobiDB-lite"/>
    </source>
</evidence>
<dbReference type="EMBL" id="UYJE01009956">
    <property type="protein sequence ID" value="VDI78362.1"/>
    <property type="molecule type" value="Genomic_DNA"/>
</dbReference>
<dbReference type="OrthoDB" id="10379053at2759"/>
<keyword evidence="3" id="KW-1185">Reference proteome</keyword>
<protein>
    <submittedName>
        <fullName evidence="2">Uncharacterized protein</fullName>
    </submittedName>
</protein>
<reference evidence="2" key="1">
    <citation type="submission" date="2018-11" db="EMBL/GenBank/DDBJ databases">
        <authorList>
            <person name="Alioto T."/>
            <person name="Alioto T."/>
        </authorList>
    </citation>
    <scope>NUCLEOTIDE SEQUENCE</scope>
</reference>
<gene>
    <name evidence="2" type="ORF">MGAL_10B033491</name>
</gene>
<comment type="caution">
    <text evidence="2">The sequence shown here is derived from an EMBL/GenBank/DDBJ whole genome shotgun (WGS) entry which is preliminary data.</text>
</comment>
<sequence length="98" mass="11434">MFLGFDELNDLCRIKEAMETMQGEFKKPVYMPMTEPISPAKYYPHSPRPATYPFSDCDKQYPSEMLSYSYMQQMMTKKSTEQPVGRPNPFIMGQKTIT</sequence>
<organism evidence="2 3">
    <name type="scientific">Mytilus galloprovincialis</name>
    <name type="common">Mediterranean mussel</name>
    <dbReference type="NCBI Taxonomy" id="29158"/>
    <lineage>
        <taxon>Eukaryota</taxon>
        <taxon>Metazoa</taxon>
        <taxon>Spiralia</taxon>
        <taxon>Lophotrochozoa</taxon>
        <taxon>Mollusca</taxon>
        <taxon>Bivalvia</taxon>
        <taxon>Autobranchia</taxon>
        <taxon>Pteriomorphia</taxon>
        <taxon>Mytilida</taxon>
        <taxon>Mytiloidea</taxon>
        <taxon>Mytilidae</taxon>
        <taxon>Mytilinae</taxon>
        <taxon>Mytilus</taxon>
    </lineage>
</organism>
<dbReference type="AlphaFoldDB" id="A0A8B6HG07"/>
<evidence type="ECO:0000313" key="2">
    <source>
        <dbReference type="EMBL" id="VDI78362.1"/>
    </source>
</evidence>
<evidence type="ECO:0000313" key="3">
    <source>
        <dbReference type="Proteomes" id="UP000596742"/>
    </source>
</evidence>
<feature type="region of interest" description="Disordered" evidence="1">
    <location>
        <begin position="77"/>
        <end position="98"/>
    </location>
</feature>
<dbReference type="Proteomes" id="UP000596742">
    <property type="component" value="Unassembled WGS sequence"/>
</dbReference>
<name>A0A8B6HG07_MYTGA</name>